<dbReference type="PANTHER" id="PTHR47431">
    <property type="entry name" value="ZN(II)2CYS6 TRANSCRIPTION FACTOR (EUROFUNG)-RELATED"/>
    <property type="match status" value="1"/>
</dbReference>
<gene>
    <name evidence="5" type="ORF">B0T18DRAFT_248862</name>
</gene>
<organism evidence="5 6">
    <name type="scientific">Schizothecium vesticola</name>
    <dbReference type="NCBI Taxonomy" id="314040"/>
    <lineage>
        <taxon>Eukaryota</taxon>
        <taxon>Fungi</taxon>
        <taxon>Dikarya</taxon>
        <taxon>Ascomycota</taxon>
        <taxon>Pezizomycotina</taxon>
        <taxon>Sordariomycetes</taxon>
        <taxon>Sordariomycetidae</taxon>
        <taxon>Sordariales</taxon>
        <taxon>Schizotheciaceae</taxon>
        <taxon>Schizothecium</taxon>
    </lineage>
</organism>
<dbReference type="AlphaFoldDB" id="A0AA40EH80"/>
<sequence>MEPYSPEAPQQPPSSSGSPAVSSDSPGTATSSGISATNDGRHSQQAAPPSVPAACLACRGKHLKCDGLIPCGRCTSSSSECVYIASRRGYKGPGRNKVPHNPHKRHASSSPPYVGGADSCPMLLGHSSVSVGASGIPAFNPAFVMPEQSPGPYVANTPAMSSVSLFRSPFAPSMAPNGMAPNGMALATVAAAAPPAQQPPALTLPERCFDAFYHYFHGAHPFVLPKAYFLQLLKDGTSPNLEVVMAAMRYVGSLFVDCGPARATYLDEALRLCYLPTTPKDGFLIQALMLIMLGLDGSCELGRARELLADCERLAVEIDLNKREFATLRGQSNPVMEESWRRTWWDLYVIDGMIAGVHRATNFLLYDIPADVGLPCEEHQYRSGRIPPLCTMEDFDDQLFSGEEREFSSFAYRISAIRNLGRMMRMPNMGFPDDENIARVEALLTNWRIHLPDNKRDDLTKNCKLDEMMFQAHFINYACTIMLHQPLSQLDTSPASAVNSCAPHRPVQTGDHFNAHTRHTITAACEVSKMVTQAVPLMHHTHFFTCVVTLSSIVHLSKWALYFIDDEEDLRQQIRLNIGALSKLSKVWKSAGRAWGQVKGVAQDIYREKKAHQISPTFWVGFTQEQMINSINADEGIMSDFNILGAQVVHQVTQAP</sequence>
<dbReference type="CDD" id="cd12148">
    <property type="entry name" value="fungal_TF_MHR"/>
    <property type="match status" value="1"/>
</dbReference>
<evidence type="ECO:0000313" key="5">
    <source>
        <dbReference type="EMBL" id="KAK0738532.1"/>
    </source>
</evidence>
<dbReference type="PANTHER" id="PTHR47431:SF1">
    <property type="entry name" value="ZN(II)2CYS6 TRANSCRIPTION FACTOR (EUROFUNG)"/>
    <property type="match status" value="1"/>
</dbReference>
<dbReference type="GO" id="GO:0000981">
    <property type="term" value="F:DNA-binding transcription factor activity, RNA polymerase II-specific"/>
    <property type="evidence" value="ECO:0007669"/>
    <property type="project" value="InterPro"/>
</dbReference>
<feature type="region of interest" description="Disordered" evidence="3">
    <location>
        <begin position="1"/>
        <end position="48"/>
    </location>
</feature>
<dbReference type="EMBL" id="JAUKUD010000007">
    <property type="protein sequence ID" value="KAK0738532.1"/>
    <property type="molecule type" value="Genomic_DNA"/>
</dbReference>
<dbReference type="Proteomes" id="UP001172155">
    <property type="component" value="Unassembled WGS sequence"/>
</dbReference>
<dbReference type="Pfam" id="PF00172">
    <property type="entry name" value="Zn_clus"/>
    <property type="match status" value="1"/>
</dbReference>
<proteinExistence type="predicted"/>
<dbReference type="Gene3D" id="4.10.240.10">
    <property type="entry name" value="Zn(2)-C6 fungal-type DNA-binding domain"/>
    <property type="match status" value="1"/>
</dbReference>
<feature type="compositionally biased region" description="Basic residues" evidence="3">
    <location>
        <begin position="97"/>
        <end position="107"/>
    </location>
</feature>
<keyword evidence="2" id="KW-0539">Nucleus</keyword>
<dbReference type="SMART" id="SM00066">
    <property type="entry name" value="GAL4"/>
    <property type="match status" value="1"/>
</dbReference>
<feature type="compositionally biased region" description="Polar residues" evidence="3">
    <location>
        <begin position="28"/>
        <end position="38"/>
    </location>
</feature>
<dbReference type="GO" id="GO:0008270">
    <property type="term" value="F:zinc ion binding"/>
    <property type="evidence" value="ECO:0007669"/>
    <property type="project" value="InterPro"/>
</dbReference>
<dbReference type="CDD" id="cd00067">
    <property type="entry name" value="GAL4"/>
    <property type="match status" value="1"/>
</dbReference>
<evidence type="ECO:0000259" key="4">
    <source>
        <dbReference type="PROSITE" id="PS50048"/>
    </source>
</evidence>
<dbReference type="PROSITE" id="PS50048">
    <property type="entry name" value="ZN2_CY6_FUNGAL_2"/>
    <property type="match status" value="1"/>
</dbReference>
<evidence type="ECO:0000256" key="1">
    <source>
        <dbReference type="ARBA" id="ARBA00022723"/>
    </source>
</evidence>
<evidence type="ECO:0000256" key="2">
    <source>
        <dbReference type="ARBA" id="ARBA00023242"/>
    </source>
</evidence>
<dbReference type="Pfam" id="PF04082">
    <property type="entry name" value="Fungal_trans"/>
    <property type="match status" value="1"/>
</dbReference>
<protein>
    <recommendedName>
        <fullName evidence="4">Zn(2)-C6 fungal-type domain-containing protein</fullName>
    </recommendedName>
</protein>
<dbReference type="SUPFAM" id="SSF57701">
    <property type="entry name" value="Zn2/Cys6 DNA-binding domain"/>
    <property type="match status" value="1"/>
</dbReference>
<dbReference type="PROSITE" id="PS00463">
    <property type="entry name" value="ZN2_CY6_FUNGAL_1"/>
    <property type="match status" value="1"/>
</dbReference>
<feature type="region of interest" description="Disordered" evidence="3">
    <location>
        <begin position="92"/>
        <end position="112"/>
    </location>
</feature>
<dbReference type="GO" id="GO:0003677">
    <property type="term" value="F:DNA binding"/>
    <property type="evidence" value="ECO:0007669"/>
    <property type="project" value="InterPro"/>
</dbReference>
<keyword evidence="1" id="KW-0479">Metal-binding</keyword>
<accession>A0AA40EH80</accession>
<dbReference type="InterPro" id="IPR007219">
    <property type="entry name" value="XnlR_reg_dom"/>
</dbReference>
<dbReference type="InterPro" id="IPR036864">
    <property type="entry name" value="Zn2-C6_fun-type_DNA-bd_sf"/>
</dbReference>
<reference evidence="5" key="1">
    <citation type="submission" date="2023-06" db="EMBL/GenBank/DDBJ databases">
        <title>Genome-scale phylogeny and comparative genomics of the fungal order Sordariales.</title>
        <authorList>
            <consortium name="Lawrence Berkeley National Laboratory"/>
            <person name="Hensen N."/>
            <person name="Bonometti L."/>
            <person name="Westerberg I."/>
            <person name="Brannstrom I.O."/>
            <person name="Guillou S."/>
            <person name="Cros-Aarteil S."/>
            <person name="Calhoun S."/>
            <person name="Haridas S."/>
            <person name="Kuo A."/>
            <person name="Mondo S."/>
            <person name="Pangilinan J."/>
            <person name="Riley R."/>
            <person name="LaButti K."/>
            <person name="Andreopoulos B."/>
            <person name="Lipzen A."/>
            <person name="Chen C."/>
            <person name="Yanf M."/>
            <person name="Daum C."/>
            <person name="Ng V."/>
            <person name="Clum A."/>
            <person name="Steindorff A."/>
            <person name="Ohm R."/>
            <person name="Martin F."/>
            <person name="Silar P."/>
            <person name="Natvig D."/>
            <person name="Lalanne C."/>
            <person name="Gautier V."/>
            <person name="Ament-velasquez S.L."/>
            <person name="Kruys A."/>
            <person name="Hutchinson M.I."/>
            <person name="Powell A.J."/>
            <person name="Barry K."/>
            <person name="Miller A.N."/>
            <person name="Grigoriev I.V."/>
            <person name="Debuchy R."/>
            <person name="Gladieux P."/>
            <person name="Thoren M.H."/>
            <person name="Johannesson H."/>
        </authorList>
    </citation>
    <scope>NUCLEOTIDE SEQUENCE</scope>
    <source>
        <strain evidence="5">SMH3187-1</strain>
    </source>
</reference>
<feature type="domain" description="Zn(2)-C6 fungal-type" evidence="4">
    <location>
        <begin position="54"/>
        <end position="83"/>
    </location>
</feature>
<dbReference type="GO" id="GO:0006351">
    <property type="term" value="P:DNA-templated transcription"/>
    <property type="evidence" value="ECO:0007669"/>
    <property type="project" value="InterPro"/>
</dbReference>
<feature type="compositionally biased region" description="Low complexity" evidence="3">
    <location>
        <begin position="1"/>
        <end position="27"/>
    </location>
</feature>
<dbReference type="InterPro" id="IPR001138">
    <property type="entry name" value="Zn2Cys6_DnaBD"/>
</dbReference>
<evidence type="ECO:0000256" key="3">
    <source>
        <dbReference type="SAM" id="MobiDB-lite"/>
    </source>
</evidence>
<name>A0AA40EH80_9PEZI</name>
<evidence type="ECO:0000313" key="6">
    <source>
        <dbReference type="Proteomes" id="UP001172155"/>
    </source>
</evidence>
<keyword evidence="6" id="KW-1185">Reference proteome</keyword>
<comment type="caution">
    <text evidence="5">The sequence shown here is derived from an EMBL/GenBank/DDBJ whole genome shotgun (WGS) entry which is preliminary data.</text>
</comment>